<gene>
    <name evidence="4" type="ORF">FD50_GL000269</name>
</gene>
<feature type="transmembrane region" description="Helical" evidence="3">
    <location>
        <begin position="101"/>
        <end position="120"/>
    </location>
</feature>
<dbReference type="Pfam" id="PF07155">
    <property type="entry name" value="ECF-ribofla_trS"/>
    <property type="match status" value="1"/>
</dbReference>
<feature type="transmembrane region" description="Helical" evidence="3">
    <location>
        <begin position="9"/>
        <end position="30"/>
    </location>
</feature>
<dbReference type="GO" id="GO:0016020">
    <property type="term" value="C:membrane"/>
    <property type="evidence" value="ECO:0007669"/>
    <property type="project" value="InterPro"/>
</dbReference>
<dbReference type="PATRIC" id="fig|1423801.4.peg.275"/>
<accession>A0A0R1V069</accession>
<protein>
    <recommendedName>
        <fullName evidence="6">Integral membrane protein</fullName>
    </recommendedName>
</protein>
<organism evidence="4 5">
    <name type="scientific">Liquorilactobacillus satsumensis DSM 16230 = JCM 12392</name>
    <dbReference type="NCBI Taxonomy" id="1423801"/>
    <lineage>
        <taxon>Bacteria</taxon>
        <taxon>Bacillati</taxon>
        <taxon>Bacillota</taxon>
        <taxon>Bacilli</taxon>
        <taxon>Lactobacillales</taxon>
        <taxon>Lactobacillaceae</taxon>
        <taxon>Liquorilactobacillus</taxon>
    </lineage>
</organism>
<dbReference type="Proteomes" id="UP000051166">
    <property type="component" value="Unassembled WGS sequence"/>
</dbReference>
<dbReference type="PANTHER" id="PTHR37815">
    <property type="entry name" value="UPF0397 PROTEIN BC_2624-RELATED"/>
    <property type="match status" value="1"/>
</dbReference>
<evidence type="ECO:0008006" key="6">
    <source>
        <dbReference type="Google" id="ProtNLM"/>
    </source>
</evidence>
<dbReference type="InterPro" id="IPR009825">
    <property type="entry name" value="ECF_substrate-spec-like"/>
</dbReference>
<reference evidence="4 5" key="1">
    <citation type="journal article" date="2015" name="Genome Announc.">
        <title>Expanding the biotechnology potential of lactobacilli through comparative genomics of 213 strains and associated genera.</title>
        <authorList>
            <person name="Sun Z."/>
            <person name="Harris H.M."/>
            <person name="McCann A."/>
            <person name="Guo C."/>
            <person name="Argimon S."/>
            <person name="Zhang W."/>
            <person name="Yang X."/>
            <person name="Jeffery I.B."/>
            <person name="Cooney J.C."/>
            <person name="Kagawa T.F."/>
            <person name="Liu W."/>
            <person name="Song Y."/>
            <person name="Salvetti E."/>
            <person name="Wrobel A."/>
            <person name="Rasinkangas P."/>
            <person name="Parkhill J."/>
            <person name="Rea M.C."/>
            <person name="O'Sullivan O."/>
            <person name="Ritari J."/>
            <person name="Douillard F.P."/>
            <person name="Paul Ross R."/>
            <person name="Yang R."/>
            <person name="Briner A.E."/>
            <person name="Felis G.E."/>
            <person name="de Vos W.M."/>
            <person name="Barrangou R."/>
            <person name="Klaenhammer T.R."/>
            <person name="Caufield P.W."/>
            <person name="Cui Y."/>
            <person name="Zhang H."/>
            <person name="O'Toole P.W."/>
        </authorList>
    </citation>
    <scope>NUCLEOTIDE SEQUENCE [LARGE SCALE GENOMIC DNA]</scope>
    <source>
        <strain evidence="4 5">DSM 16230</strain>
    </source>
</reference>
<name>A0A0R1V069_9LACO</name>
<dbReference type="OrthoDB" id="411368at2"/>
<comment type="caution">
    <text evidence="4">The sequence shown here is derived from an EMBL/GenBank/DDBJ whole genome shotgun (WGS) entry which is preliminary data.</text>
</comment>
<feature type="transmembrane region" description="Helical" evidence="3">
    <location>
        <begin position="126"/>
        <end position="154"/>
    </location>
</feature>
<dbReference type="Gene3D" id="1.10.1760.20">
    <property type="match status" value="1"/>
</dbReference>
<dbReference type="EMBL" id="AZFQ01000034">
    <property type="protein sequence ID" value="KRL99001.1"/>
    <property type="molecule type" value="Genomic_DNA"/>
</dbReference>
<sequence length="164" mass="17375">MKQNGLKRVILLAILIAVNVGIARIFLIPLPMTHGNINLCDAGIFIAALLLGRSAGALVGGLSGLLLDLISGFPQYMLFSLVVHGLEGYLAGRIGERATKYSAWIGLFVGIVVMVGGYLLSDSLMYTFATGIVGVPLNIVQGFAGAFVALPVYYRLGSRVFSSR</sequence>
<dbReference type="STRING" id="1423801.FD50_GL000269"/>
<keyword evidence="1 3" id="KW-0812">Transmembrane</keyword>
<evidence type="ECO:0000256" key="2">
    <source>
        <dbReference type="ARBA" id="ARBA00022989"/>
    </source>
</evidence>
<keyword evidence="2 3" id="KW-1133">Transmembrane helix</keyword>
<evidence type="ECO:0000313" key="5">
    <source>
        <dbReference type="Proteomes" id="UP000051166"/>
    </source>
</evidence>
<keyword evidence="5" id="KW-1185">Reference proteome</keyword>
<evidence type="ECO:0000313" key="4">
    <source>
        <dbReference type="EMBL" id="KRL99001.1"/>
    </source>
</evidence>
<dbReference type="GeneID" id="98307724"/>
<dbReference type="AlphaFoldDB" id="A0A0R1V069"/>
<proteinExistence type="predicted"/>
<feature type="transmembrane region" description="Helical" evidence="3">
    <location>
        <begin position="42"/>
        <end position="67"/>
    </location>
</feature>
<evidence type="ECO:0000256" key="3">
    <source>
        <dbReference type="SAM" id="Phobius"/>
    </source>
</evidence>
<dbReference type="RefSeq" id="WP_056960438.1">
    <property type="nucleotide sequence ID" value="NZ_AZFQ01000034.1"/>
</dbReference>
<keyword evidence="3" id="KW-0472">Membrane</keyword>
<evidence type="ECO:0000256" key="1">
    <source>
        <dbReference type="ARBA" id="ARBA00022692"/>
    </source>
</evidence>
<dbReference type="PANTHER" id="PTHR37815:SF3">
    <property type="entry name" value="UPF0397 PROTEIN SPR0429"/>
    <property type="match status" value="1"/>
</dbReference>